<dbReference type="Gene3D" id="3.30.420.150">
    <property type="entry name" value="Exopolyphosphatase. Domain 2"/>
    <property type="match status" value="1"/>
</dbReference>
<dbReference type="CDD" id="cd24054">
    <property type="entry name" value="ASKHA_NBD_AaPPX-GppA_MtPPX2-like"/>
    <property type="match status" value="1"/>
</dbReference>
<organism evidence="3 4">
    <name type="scientific">Aquisalinus luteolus</name>
    <dbReference type="NCBI Taxonomy" id="1566827"/>
    <lineage>
        <taxon>Bacteria</taxon>
        <taxon>Pseudomonadati</taxon>
        <taxon>Pseudomonadota</taxon>
        <taxon>Alphaproteobacteria</taxon>
        <taxon>Parvularculales</taxon>
        <taxon>Parvularculaceae</taxon>
        <taxon>Aquisalinus</taxon>
    </lineage>
</organism>
<reference evidence="3" key="1">
    <citation type="journal article" date="2014" name="Int. J. Syst. Evol. Microbiol.">
        <title>Complete genome sequence of Corynebacterium casei LMG S-19264T (=DSM 44701T), isolated from a smear-ripened cheese.</title>
        <authorList>
            <consortium name="US DOE Joint Genome Institute (JGI-PGF)"/>
            <person name="Walter F."/>
            <person name="Albersmeier A."/>
            <person name="Kalinowski J."/>
            <person name="Ruckert C."/>
        </authorList>
    </citation>
    <scope>NUCLEOTIDE SEQUENCE</scope>
    <source>
        <strain evidence="3">CGMCC 1.14984</strain>
    </source>
</reference>
<feature type="domain" description="Ppx/GppA phosphatase N-terminal" evidence="2">
    <location>
        <begin position="98"/>
        <end position="391"/>
    </location>
</feature>
<sequence length="421" mass="46126">MTDDKTPQGNGVGQQNLDGGDGAAAPKKRRRRRPKAHHLKKLRTEKGQSAPALKPGEIKPEKRIEKDWLPSPPFSKRYAAIDLGTNNCRLLVAVPQKEGFRVVDAFSRIVRLGEGVSQTGMLSDAAMERTIEALKICRDKIENRRVTAVRCIATQACRGAGNGEAFLKRIKEETGLDFELITTEQEAALAVRGCMDLTDPRADAALVFDIGGGSTEISWVVKKSGDDITNAVFRLEAWTSIPIGVVTASERFGGAHLTREEYEKIVDTIALEVSRFTGADHLKPLFEEGRGHLLGTSGTVTSLAGVHLGLKKYMRKEVDGIWLASERALSISEKLRSMGFEARQKEPCIGQERADLVVPGCAILEGILKAWPATRIRVADRGLREGILAELIAGDRRRKRRRRSRGKAGRKGSSVQTSKSS</sequence>
<name>A0A8J3A706_9PROT</name>
<evidence type="ECO:0000259" key="2">
    <source>
        <dbReference type="Pfam" id="PF02541"/>
    </source>
</evidence>
<comment type="caution">
    <text evidence="3">The sequence shown here is derived from an EMBL/GenBank/DDBJ whole genome shotgun (WGS) entry which is preliminary data.</text>
</comment>
<reference evidence="3" key="2">
    <citation type="submission" date="2020-09" db="EMBL/GenBank/DDBJ databases">
        <authorList>
            <person name="Sun Q."/>
            <person name="Zhou Y."/>
        </authorList>
    </citation>
    <scope>NUCLEOTIDE SEQUENCE</scope>
    <source>
        <strain evidence="3">CGMCC 1.14984</strain>
    </source>
</reference>
<dbReference type="SUPFAM" id="SSF53067">
    <property type="entry name" value="Actin-like ATPase domain"/>
    <property type="match status" value="2"/>
</dbReference>
<dbReference type="InterPro" id="IPR003695">
    <property type="entry name" value="Ppx_GppA_N"/>
</dbReference>
<dbReference type="AlphaFoldDB" id="A0A8J3A706"/>
<dbReference type="PANTHER" id="PTHR30005:SF0">
    <property type="entry name" value="RETROGRADE REGULATION PROTEIN 2"/>
    <property type="match status" value="1"/>
</dbReference>
<dbReference type="InterPro" id="IPR050273">
    <property type="entry name" value="GppA/Ppx_hydrolase"/>
</dbReference>
<feature type="compositionally biased region" description="Basic residues" evidence="1">
    <location>
        <begin position="397"/>
        <end position="410"/>
    </location>
</feature>
<feature type="region of interest" description="Disordered" evidence="1">
    <location>
        <begin position="397"/>
        <end position="421"/>
    </location>
</feature>
<dbReference type="InterPro" id="IPR043129">
    <property type="entry name" value="ATPase_NBD"/>
</dbReference>
<dbReference type="Pfam" id="PF02541">
    <property type="entry name" value="Ppx-GppA"/>
    <property type="match status" value="1"/>
</dbReference>
<feature type="region of interest" description="Disordered" evidence="1">
    <location>
        <begin position="1"/>
        <end position="59"/>
    </location>
</feature>
<evidence type="ECO:0000313" key="4">
    <source>
        <dbReference type="Proteomes" id="UP000621856"/>
    </source>
</evidence>
<dbReference type="EMBL" id="BMGZ01000001">
    <property type="protein sequence ID" value="GGH95640.1"/>
    <property type="molecule type" value="Genomic_DNA"/>
</dbReference>
<proteinExistence type="predicted"/>
<accession>A0A8J3A706</accession>
<dbReference type="Gene3D" id="3.30.420.40">
    <property type="match status" value="1"/>
</dbReference>
<dbReference type="RefSeq" id="WP_205967400.1">
    <property type="nucleotide sequence ID" value="NZ_BMGZ01000001.1"/>
</dbReference>
<dbReference type="PANTHER" id="PTHR30005">
    <property type="entry name" value="EXOPOLYPHOSPHATASE"/>
    <property type="match status" value="1"/>
</dbReference>
<dbReference type="Proteomes" id="UP000621856">
    <property type="component" value="Unassembled WGS sequence"/>
</dbReference>
<dbReference type="GO" id="GO:0016462">
    <property type="term" value="F:pyrophosphatase activity"/>
    <property type="evidence" value="ECO:0007669"/>
    <property type="project" value="TreeGrafter"/>
</dbReference>
<evidence type="ECO:0000313" key="3">
    <source>
        <dbReference type="EMBL" id="GGH95640.1"/>
    </source>
</evidence>
<feature type="compositionally biased region" description="Polar residues" evidence="1">
    <location>
        <begin position="7"/>
        <end position="17"/>
    </location>
</feature>
<protein>
    <submittedName>
        <fullName evidence="3">Exopolyphosphatase GppA</fullName>
    </submittedName>
</protein>
<gene>
    <name evidence="3" type="ORF">GCM10011355_12660</name>
</gene>
<evidence type="ECO:0000256" key="1">
    <source>
        <dbReference type="SAM" id="MobiDB-lite"/>
    </source>
</evidence>
<feature type="compositionally biased region" description="Basic residues" evidence="1">
    <location>
        <begin position="26"/>
        <end position="43"/>
    </location>
</feature>